<dbReference type="EMBL" id="MCIB01000002">
    <property type="protein sequence ID" value="RKD34155.1"/>
    <property type="molecule type" value="Genomic_DNA"/>
</dbReference>
<keyword evidence="7" id="KW-1185">Reference proteome</keyword>
<gene>
    <name evidence="6" type="ORF">BET03_07645</name>
</gene>
<comment type="caution">
    <text evidence="6">The sequence shown here is derived from an EMBL/GenBank/DDBJ whole genome shotgun (WGS) entry which is preliminary data.</text>
</comment>
<dbReference type="GO" id="GO:0016301">
    <property type="term" value="F:kinase activity"/>
    <property type="evidence" value="ECO:0007669"/>
    <property type="project" value="UniProtKB-KW"/>
</dbReference>
<evidence type="ECO:0000313" key="6">
    <source>
        <dbReference type="EMBL" id="RKD34155.1"/>
    </source>
</evidence>
<feature type="domain" description="HTH crp-type" evidence="5">
    <location>
        <begin position="10"/>
        <end position="56"/>
    </location>
</feature>
<dbReference type="GO" id="GO:0006796">
    <property type="term" value="P:phosphate-containing compound metabolic process"/>
    <property type="evidence" value="ECO:0007669"/>
    <property type="project" value="UniProtKB-ARBA"/>
</dbReference>
<evidence type="ECO:0000313" key="7">
    <source>
        <dbReference type="Proteomes" id="UP000284177"/>
    </source>
</evidence>
<dbReference type="Pfam" id="PF13412">
    <property type="entry name" value="HTH_24"/>
    <property type="match status" value="1"/>
</dbReference>
<dbReference type="Pfam" id="PF00294">
    <property type="entry name" value="PfkB"/>
    <property type="match status" value="1"/>
</dbReference>
<dbReference type="Gene3D" id="1.10.10.10">
    <property type="entry name" value="Winged helix-like DNA-binding domain superfamily/Winged helix DNA-binding domain"/>
    <property type="match status" value="1"/>
</dbReference>
<dbReference type="SUPFAM" id="SSF46785">
    <property type="entry name" value="Winged helix' DNA-binding domain"/>
    <property type="match status" value="1"/>
</dbReference>
<evidence type="ECO:0000259" key="5">
    <source>
        <dbReference type="SMART" id="SM00419"/>
    </source>
</evidence>
<evidence type="ECO:0000256" key="3">
    <source>
        <dbReference type="ARBA" id="ARBA00022777"/>
    </source>
</evidence>
<protein>
    <submittedName>
        <fullName evidence="6">Kinase</fullName>
    </submittedName>
</protein>
<dbReference type="InterPro" id="IPR036388">
    <property type="entry name" value="WH-like_DNA-bd_sf"/>
</dbReference>
<dbReference type="InterPro" id="IPR002173">
    <property type="entry name" value="Carboh/pur_kinase_PfkB_CS"/>
</dbReference>
<dbReference type="GO" id="GO:0003677">
    <property type="term" value="F:DNA binding"/>
    <property type="evidence" value="ECO:0007669"/>
    <property type="project" value="InterPro"/>
</dbReference>
<keyword evidence="3 4" id="KW-0418">Kinase</keyword>
<evidence type="ECO:0000256" key="1">
    <source>
        <dbReference type="ARBA" id="ARBA00010688"/>
    </source>
</evidence>
<keyword evidence="2 4" id="KW-0808">Transferase</keyword>
<evidence type="ECO:0000256" key="2">
    <source>
        <dbReference type="ARBA" id="ARBA00022679"/>
    </source>
</evidence>
<dbReference type="PROSITE" id="PS00584">
    <property type="entry name" value="PFKB_KINASES_2"/>
    <property type="match status" value="1"/>
</dbReference>
<dbReference type="InterPro" id="IPR011611">
    <property type="entry name" value="PfkB_dom"/>
</dbReference>
<dbReference type="RefSeq" id="WP_120167126.1">
    <property type="nucleotide sequence ID" value="NZ_MCIB01000002.1"/>
</dbReference>
<dbReference type="SUPFAM" id="SSF53613">
    <property type="entry name" value="Ribokinase-like"/>
    <property type="match status" value="1"/>
</dbReference>
<dbReference type="SMART" id="SM00419">
    <property type="entry name" value="HTH_CRP"/>
    <property type="match status" value="1"/>
</dbReference>
<dbReference type="GO" id="GO:0006355">
    <property type="term" value="P:regulation of DNA-templated transcription"/>
    <property type="evidence" value="ECO:0007669"/>
    <property type="project" value="InterPro"/>
</dbReference>
<organism evidence="6 7">
    <name type="scientific">Thermohalobacter berrensis</name>
    <dbReference type="NCBI Taxonomy" id="99594"/>
    <lineage>
        <taxon>Bacteria</taxon>
        <taxon>Bacillati</taxon>
        <taxon>Bacillota</taxon>
        <taxon>Tissierellia</taxon>
        <taxon>Tissierellales</taxon>
        <taxon>Thermohalobacteraceae</taxon>
        <taxon>Thermohalobacter</taxon>
    </lineage>
</organism>
<name>A0A419T9K8_9FIRM</name>
<proteinExistence type="inferred from homology"/>
<comment type="similarity">
    <text evidence="1 4">Belongs to the carbohydrate kinase PfkB family.</text>
</comment>
<dbReference type="InterPro" id="IPR036390">
    <property type="entry name" value="WH_DNA-bd_sf"/>
</dbReference>
<dbReference type="InterPro" id="IPR012318">
    <property type="entry name" value="HTH_CRP"/>
</dbReference>
<sequence>MTNREKEIFELIKKDPMISQKEIADALGIARSSVAVHITNLIKKGYIAGKGYIVKEKDYVTVIGGANIDIQGFPKNKLIIEDSNPGEVKLSLGGVGRNIAENTTKLGVHTKLITAVGDDIYGNKIIDECKLSGINVEHSLILRGFSTSTYLSILDENRNMKVAISDMDIFDNITTDFIKEKSYAIKNSKIIILDTNLPKEVIEFIVTNFKDKIFFIDTVSTSKCEKVRDIIGYFHTIKPNKMEAEVLTGIEINNKRDLENAAEYFLNKGVKRVFITLGREGVYYSDGKNSGMLKPPNIRVVNSTGAGDAFVAGLIFSYLNNYPLEYTVKFAMSSAIVALKHENTINPNMSVESVKRKLKELKLC</sequence>
<dbReference type="Proteomes" id="UP000284177">
    <property type="component" value="Unassembled WGS sequence"/>
</dbReference>
<accession>A0A419T9K8</accession>
<dbReference type="CDD" id="cd01941">
    <property type="entry name" value="YeiC_kinase_like"/>
    <property type="match status" value="1"/>
</dbReference>
<dbReference type="PANTHER" id="PTHR10584">
    <property type="entry name" value="SUGAR KINASE"/>
    <property type="match status" value="1"/>
</dbReference>
<reference evidence="6 7" key="1">
    <citation type="submission" date="2016-08" db="EMBL/GenBank/DDBJ databases">
        <title>Novel Firmicutes and Novel Genomes.</title>
        <authorList>
            <person name="Poppleton D.I."/>
            <person name="Gribaldo S."/>
        </authorList>
    </citation>
    <scope>NUCLEOTIDE SEQUENCE [LARGE SCALE GENOMIC DNA]</scope>
    <source>
        <strain evidence="6 7">CTT3</strain>
    </source>
</reference>
<dbReference type="AlphaFoldDB" id="A0A419T9K8"/>
<dbReference type="Gene3D" id="3.40.1190.20">
    <property type="match status" value="1"/>
</dbReference>
<dbReference type="OrthoDB" id="9806249at2"/>
<dbReference type="PANTHER" id="PTHR10584:SF166">
    <property type="entry name" value="RIBOKINASE"/>
    <property type="match status" value="1"/>
</dbReference>
<dbReference type="InterPro" id="IPR002139">
    <property type="entry name" value="Ribo/fructo_kinase"/>
</dbReference>
<dbReference type="PROSITE" id="PS00583">
    <property type="entry name" value="PFKB_KINASES_1"/>
    <property type="match status" value="1"/>
</dbReference>
<evidence type="ECO:0000256" key="4">
    <source>
        <dbReference type="RuleBase" id="RU003704"/>
    </source>
</evidence>
<dbReference type="InterPro" id="IPR029056">
    <property type="entry name" value="Ribokinase-like"/>
</dbReference>
<dbReference type="PRINTS" id="PR00990">
    <property type="entry name" value="RIBOKINASE"/>
</dbReference>